<evidence type="ECO:0000313" key="3">
    <source>
        <dbReference type="Proteomes" id="UP000323876"/>
    </source>
</evidence>
<evidence type="ECO:0000256" key="1">
    <source>
        <dbReference type="SAM" id="MobiDB-lite"/>
    </source>
</evidence>
<proteinExistence type="predicted"/>
<reference evidence="2 3" key="1">
    <citation type="submission" date="2019-09" db="EMBL/GenBank/DDBJ databases">
        <authorList>
            <person name="Wang X."/>
        </authorList>
    </citation>
    <scope>NUCLEOTIDE SEQUENCE [LARGE SCALE GENOMIC DNA]</scope>
    <source>
        <strain evidence="2 3">CICC 11023</strain>
    </source>
</reference>
<feature type="compositionally biased region" description="Acidic residues" evidence="1">
    <location>
        <begin position="218"/>
        <end position="229"/>
    </location>
</feature>
<dbReference type="Proteomes" id="UP000323876">
    <property type="component" value="Unassembled WGS sequence"/>
</dbReference>
<name>A0A5N0DK82_9NOCA</name>
<dbReference type="AlphaFoldDB" id="A0A5N0DK82"/>
<protein>
    <submittedName>
        <fullName evidence="2">Uncharacterized protein</fullName>
    </submittedName>
</protein>
<accession>A0A5N0DK82</accession>
<organism evidence="2 3">
    <name type="scientific">Nocardia colli</name>
    <dbReference type="NCBI Taxonomy" id="2545717"/>
    <lineage>
        <taxon>Bacteria</taxon>
        <taxon>Bacillati</taxon>
        <taxon>Actinomycetota</taxon>
        <taxon>Actinomycetes</taxon>
        <taxon>Mycobacteriales</taxon>
        <taxon>Nocardiaceae</taxon>
        <taxon>Nocardia</taxon>
    </lineage>
</organism>
<sequence length="265" mass="28380">MLVRSRILIHSAIALGVLVVIPAHAIVRAEPPTAPTLCTKQQEIAADNKHAETGDESAVKKCVHLRIQSALLRKENVPVVQGPNGPEDPEKITPFTLKTDIGVTPQERKKMFGEGELNENGSDHDYATAATSAAFYTCYYVARSGGALCSSPAAEKAGAQDDEQLKEFLIKKRGGNDGQEHADSRIDPALVKAKTTALTAEGCARALANYGTCTQLNESEEPDTSDDLEKDSQREEISSLVQKRIDANTAEKAAVDAAKANGWLA</sequence>
<dbReference type="RefSeq" id="WP_150408218.1">
    <property type="nucleotide sequence ID" value="NZ_VXLC01000048.1"/>
</dbReference>
<dbReference type="EMBL" id="VXLC01000048">
    <property type="protein sequence ID" value="KAA8877438.1"/>
    <property type="molecule type" value="Genomic_DNA"/>
</dbReference>
<evidence type="ECO:0000313" key="2">
    <source>
        <dbReference type="EMBL" id="KAA8877438.1"/>
    </source>
</evidence>
<feature type="region of interest" description="Disordered" evidence="1">
    <location>
        <begin position="216"/>
        <end position="237"/>
    </location>
</feature>
<keyword evidence="3" id="KW-1185">Reference proteome</keyword>
<comment type="caution">
    <text evidence="2">The sequence shown here is derived from an EMBL/GenBank/DDBJ whole genome shotgun (WGS) entry which is preliminary data.</text>
</comment>
<gene>
    <name evidence="2" type="ORF">F3087_44335</name>
</gene>